<keyword evidence="3" id="KW-0862">Zinc</keyword>
<dbReference type="SUPFAM" id="SSF57783">
    <property type="entry name" value="Zinc beta-ribbon"/>
    <property type="match status" value="1"/>
</dbReference>
<evidence type="ECO:0000256" key="2">
    <source>
        <dbReference type="ARBA" id="ARBA00022771"/>
    </source>
</evidence>
<dbReference type="GO" id="GO:0003677">
    <property type="term" value="F:DNA binding"/>
    <property type="evidence" value="ECO:0007669"/>
    <property type="project" value="InterPro"/>
</dbReference>
<keyword evidence="6" id="KW-1185">Reference proteome</keyword>
<dbReference type="PANTHER" id="PTHR30313:SF2">
    <property type="entry name" value="DNA PRIMASE"/>
    <property type="match status" value="1"/>
</dbReference>
<organism evidence="5 6">
    <name type="scientific">Nitrospira tepida</name>
    <dbReference type="NCBI Taxonomy" id="2973512"/>
    <lineage>
        <taxon>Bacteria</taxon>
        <taxon>Pseudomonadati</taxon>
        <taxon>Nitrospirota</taxon>
        <taxon>Nitrospiria</taxon>
        <taxon>Nitrospirales</taxon>
        <taxon>Nitrospiraceae</taxon>
        <taxon>Nitrospira</taxon>
    </lineage>
</organism>
<sequence>MLNRRSFIKKAGLVGLGTLLPAGPIGAAAMRSHSRIERSGCGPADEEPCSRNDPSALDDLLAIERWEDVRDEADCREVVRSYLPPSGRLKRWSPIASSWIGPCPFCHSGCFEVSRELYACTDCRASGSPVEFIAQAESLTRAEALQKLARMLDAGMLQGVRREYARFWRVMEDAANFYHSILLERPEGERGREWAKRQGLTEATIRQLRLGYCPSAPDTLLRDHLQEQGYSEDEMRVAGLIGHRIGQQRLIDRHANDVLLVPVHDGRGRVWSLLDEPVDWRPCQEVLWGAREGPLYSHRYDRLVYPSPGWPQDFRRHDQLFLTQHPLDVLLLRQQGLSHVVCPVGARSWDKRAVLRTACAMADHLIHVSVGPMDSLLLDDLLKVVAPYGDRVRFLTLPSGTSLGRLLQSEGSSRIAKLVASAQPITRLLMA</sequence>
<feature type="domain" description="Zinc finger CHC2-type" evidence="4">
    <location>
        <begin position="99"/>
        <end position="149"/>
    </location>
</feature>
<dbReference type="GO" id="GO:0008270">
    <property type="term" value="F:zinc ion binding"/>
    <property type="evidence" value="ECO:0007669"/>
    <property type="project" value="UniProtKB-KW"/>
</dbReference>
<dbReference type="Gene3D" id="3.90.980.10">
    <property type="entry name" value="DNA primase, catalytic core, N-terminal domain"/>
    <property type="match status" value="1"/>
</dbReference>
<dbReference type="InterPro" id="IPR013264">
    <property type="entry name" value="DNAG_N"/>
</dbReference>
<accession>A0AA86N387</accession>
<protein>
    <submittedName>
        <fullName evidence="5">DNA primase DnaG</fullName>
    </submittedName>
</protein>
<dbReference type="AlphaFoldDB" id="A0AA86N387"/>
<evidence type="ECO:0000256" key="1">
    <source>
        <dbReference type="ARBA" id="ARBA00022723"/>
    </source>
</evidence>
<proteinExistence type="predicted"/>
<evidence type="ECO:0000259" key="4">
    <source>
        <dbReference type="SMART" id="SM00400"/>
    </source>
</evidence>
<dbReference type="SUPFAM" id="SSF56731">
    <property type="entry name" value="DNA primase core"/>
    <property type="match status" value="1"/>
</dbReference>
<dbReference type="InterPro" id="IPR050219">
    <property type="entry name" value="DnaG_primase"/>
</dbReference>
<dbReference type="InterPro" id="IPR037068">
    <property type="entry name" value="DNA_primase_core_N_sf"/>
</dbReference>
<dbReference type="PANTHER" id="PTHR30313">
    <property type="entry name" value="DNA PRIMASE"/>
    <property type="match status" value="1"/>
</dbReference>
<dbReference type="GO" id="GO:0005737">
    <property type="term" value="C:cytoplasm"/>
    <property type="evidence" value="ECO:0007669"/>
    <property type="project" value="TreeGrafter"/>
</dbReference>
<dbReference type="Pfam" id="PF01807">
    <property type="entry name" value="Zn_ribbon_DnaG"/>
    <property type="match status" value="1"/>
</dbReference>
<dbReference type="RefSeq" id="WP_289271310.1">
    <property type="nucleotide sequence ID" value="NZ_OX365700.1"/>
</dbReference>
<dbReference type="InterPro" id="IPR036977">
    <property type="entry name" value="DNA_primase_Znf_CHC2"/>
</dbReference>
<dbReference type="Proteomes" id="UP001179121">
    <property type="component" value="Chromosome"/>
</dbReference>
<dbReference type="InterPro" id="IPR006311">
    <property type="entry name" value="TAT_signal"/>
</dbReference>
<dbReference type="SMART" id="SM00400">
    <property type="entry name" value="ZnF_CHCC"/>
    <property type="match status" value="1"/>
</dbReference>
<dbReference type="Gene3D" id="3.90.580.10">
    <property type="entry name" value="Zinc finger, CHC2-type domain"/>
    <property type="match status" value="1"/>
</dbReference>
<name>A0AA86N387_9BACT</name>
<dbReference type="EMBL" id="OX365700">
    <property type="protein sequence ID" value="CAI4033884.1"/>
    <property type="molecule type" value="Genomic_DNA"/>
</dbReference>
<reference evidence="5" key="1">
    <citation type="submission" date="2022-10" db="EMBL/GenBank/DDBJ databases">
        <authorList>
            <person name="Koch H."/>
        </authorList>
    </citation>
    <scope>NUCLEOTIDE SEQUENCE</scope>
    <source>
        <strain evidence="5">DNF</strain>
    </source>
</reference>
<evidence type="ECO:0000313" key="6">
    <source>
        <dbReference type="Proteomes" id="UP001179121"/>
    </source>
</evidence>
<dbReference type="PROSITE" id="PS51318">
    <property type="entry name" value="TAT"/>
    <property type="match status" value="1"/>
</dbReference>
<keyword evidence="2" id="KW-0863">Zinc-finger</keyword>
<evidence type="ECO:0000256" key="3">
    <source>
        <dbReference type="ARBA" id="ARBA00022833"/>
    </source>
</evidence>
<evidence type="ECO:0000313" key="5">
    <source>
        <dbReference type="EMBL" id="CAI4033884.1"/>
    </source>
</evidence>
<dbReference type="InterPro" id="IPR002694">
    <property type="entry name" value="Znf_CHC2"/>
</dbReference>
<gene>
    <name evidence="5" type="ORF">DNFV4_04326</name>
</gene>
<dbReference type="GO" id="GO:0003899">
    <property type="term" value="F:DNA-directed RNA polymerase activity"/>
    <property type="evidence" value="ECO:0007669"/>
    <property type="project" value="InterPro"/>
</dbReference>
<dbReference type="GO" id="GO:0006269">
    <property type="term" value="P:DNA replication, synthesis of primer"/>
    <property type="evidence" value="ECO:0007669"/>
    <property type="project" value="TreeGrafter"/>
</dbReference>
<dbReference type="KEGG" id="nti:DNFV4_04326"/>
<dbReference type="Pfam" id="PF08275">
    <property type="entry name" value="DNAG_N"/>
    <property type="match status" value="1"/>
</dbReference>
<keyword evidence="1" id="KW-0479">Metal-binding</keyword>